<evidence type="ECO:0000256" key="2">
    <source>
        <dbReference type="ARBA" id="ARBA00023002"/>
    </source>
</evidence>
<dbReference type="InterPro" id="IPR008927">
    <property type="entry name" value="6-PGluconate_DH-like_C_sf"/>
</dbReference>
<evidence type="ECO:0000256" key="1">
    <source>
        <dbReference type="ARBA" id="ARBA00009080"/>
    </source>
</evidence>
<evidence type="ECO:0000259" key="6">
    <source>
        <dbReference type="Pfam" id="PF14833"/>
    </source>
</evidence>
<dbReference type="PANTHER" id="PTHR43060">
    <property type="entry name" value="3-HYDROXYISOBUTYRATE DEHYDROGENASE-LIKE 1, MITOCHONDRIAL-RELATED"/>
    <property type="match status" value="1"/>
</dbReference>
<evidence type="ECO:0000256" key="4">
    <source>
        <dbReference type="PIRSR" id="PIRSR000103-1"/>
    </source>
</evidence>
<dbReference type="GO" id="GO:0051287">
    <property type="term" value="F:NAD binding"/>
    <property type="evidence" value="ECO:0007669"/>
    <property type="project" value="InterPro"/>
</dbReference>
<feature type="active site" evidence="4">
    <location>
        <position position="172"/>
    </location>
</feature>
<evidence type="ECO:0000256" key="3">
    <source>
        <dbReference type="ARBA" id="ARBA00023027"/>
    </source>
</evidence>
<sequence>MSDHGIGSVGMAGLGAMGAPIARHLVGAGRDTMVFDRNRSTVDELVGAGARAAGSTAELGGCDVVLVIVPSDEDVLEVSAAVLAAAEPGSALLICSSVTPETCHRVEAEAGGTGVAVLDAALTGGVRGAENGEVVLLVGGEEAVLDRVRPALVPWTKAVHHLGPLGSGQVGKTVNNLCHWGQITAIVEAMRLGRDLGVEPAKLRRALLDGVAASATLAQLELMRFTWYRKDLANAFRMADGVGQDLPVAHTAREVMEGITVAGVAELFGGPVA</sequence>
<dbReference type="Gene3D" id="3.40.50.720">
    <property type="entry name" value="NAD(P)-binding Rossmann-like Domain"/>
    <property type="match status" value="1"/>
</dbReference>
<feature type="domain" description="6-phosphogluconate dehydrogenase NADP-binding" evidence="5">
    <location>
        <begin position="9"/>
        <end position="163"/>
    </location>
</feature>
<dbReference type="GO" id="GO:0016491">
    <property type="term" value="F:oxidoreductase activity"/>
    <property type="evidence" value="ECO:0007669"/>
    <property type="project" value="UniProtKB-KW"/>
</dbReference>
<name>A0A9Y2MQC8_9PSEU</name>
<dbReference type="KEGG" id="acab:QRX50_37695"/>
<dbReference type="InterPro" id="IPR006115">
    <property type="entry name" value="6PGDH_NADP-bd"/>
</dbReference>
<dbReference type="EC" id="1.1.-.-" evidence="7"/>
<dbReference type="InterPro" id="IPR013328">
    <property type="entry name" value="6PGD_dom2"/>
</dbReference>
<dbReference type="PIRSF" id="PIRSF000103">
    <property type="entry name" value="HIBADH"/>
    <property type="match status" value="1"/>
</dbReference>
<dbReference type="SUPFAM" id="SSF48179">
    <property type="entry name" value="6-phosphogluconate dehydrogenase C-terminal domain-like"/>
    <property type="match status" value="1"/>
</dbReference>
<evidence type="ECO:0000313" key="8">
    <source>
        <dbReference type="Proteomes" id="UP001236014"/>
    </source>
</evidence>
<evidence type="ECO:0000259" key="5">
    <source>
        <dbReference type="Pfam" id="PF03446"/>
    </source>
</evidence>
<feature type="domain" description="3-hydroxyisobutyrate dehydrogenase-like NAD-binding" evidence="6">
    <location>
        <begin position="166"/>
        <end position="259"/>
    </location>
</feature>
<dbReference type="GO" id="GO:0050661">
    <property type="term" value="F:NADP binding"/>
    <property type="evidence" value="ECO:0007669"/>
    <property type="project" value="InterPro"/>
</dbReference>
<dbReference type="SUPFAM" id="SSF51735">
    <property type="entry name" value="NAD(P)-binding Rossmann-fold domains"/>
    <property type="match status" value="1"/>
</dbReference>
<accession>A0A9Y2MQC8</accession>
<dbReference type="Gene3D" id="1.10.1040.10">
    <property type="entry name" value="N-(1-d-carboxylethyl)-l-norvaline Dehydrogenase, domain 2"/>
    <property type="match status" value="1"/>
</dbReference>
<comment type="similarity">
    <text evidence="1">Belongs to the HIBADH-related family.</text>
</comment>
<dbReference type="InterPro" id="IPR015815">
    <property type="entry name" value="HIBADH-related"/>
</dbReference>
<proteinExistence type="inferred from homology"/>
<dbReference type="InterPro" id="IPR029154">
    <property type="entry name" value="HIBADH-like_NADP-bd"/>
</dbReference>
<dbReference type="Proteomes" id="UP001236014">
    <property type="component" value="Chromosome"/>
</dbReference>
<dbReference type="InterPro" id="IPR036291">
    <property type="entry name" value="NAD(P)-bd_dom_sf"/>
</dbReference>
<organism evidence="7 8">
    <name type="scientific">Amycolatopsis carbonis</name>
    <dbReference type="NCBI Taxonomy" id="715471"/>
    <lineage>
        <taxon>Bacteria</taxon>
        <taxon>Bacillati</taxon>
        <taxon>Actinomycetota</taxon>
        <taxon>Actinomycetes</taxon>
        <taxon>Pseudonocardiales</taxon>
        <taxon>Pseudonocardiaceae</taxon>
        <taxon>Amycolatopsis</taxon>
    </lineage>
</organism>
<dbReference type="AlphaFoldDB" id="A0A9Y2MQC8"/>
<evidence type="ECO:0000313" key="7">
    <source>
        <dbReference type="EMBL" id="WIX77095.1"/>
    </source>
</evidence>
<dbReference type="RefSeq" id="WP_285967837.1">
    <property type="nucleotide sequence ID" value="NZ_CP127294.1"/>
</dbReference>
<keyword evidence="3" id="KW-0520">NAD</keyword>
<keyword evidence="8" id="KW-1185">Reference proteome</keyword>
<dbReference type="PANTHER" id="PTHR43060:SF15">
    <property type="entry name" value="3-HYDROXYISOBUTYRATE DEHYDROGENASE-LIKE 1, MITOCHONDRIAL-RELATED"/>
    <property type="match status" value="1"/>
</dbReference>
<dbReference type="Pfam" id="PF14833">
    <property type="entry name" value="NAD_binding_11"/>
    <property type="match status" value="1"/>
</dbReference>
<keyword evidence="2 7" id="KW-0560">Oxidoreductase</keyword>
<dbReference type="EMBL" id="CP127294">
    <property type="protein sequence ID" value="WIX77095.1"/>
    <property type="molecule type" value="Genomic_DNA"/>
</dbReference>
<dbReference type="Pfam" id="PF03446">
    <property type="entry name" value="NAD_binding_2"/>
    <property type="match status" value="1"/>
</dbReference>
<protein>
    <submittedName>
        <fullName evidence="7">NAD(P)-dependent oxidoreductase</fullName>
        <ecNumber evidence="7">1.1.-.-</ecNumber>
    </submittedName>
</protein>
<gene>
    <name evidence="7" type="ORF">QRX50_37695</name>
</gene>
<reference evidence="7 8" key="1">
    <citation type="submission" date="2023-06" db="EMBL/GenBank/DDBJ databases">
        <authorList>
            <person name="Oyuntsetseg B."/>
            <person name="Kim S.B."/>
        </authorList>
    </citation>
    <scope>NUCLEOTIDE SEQUENCE [LARGE SCALE GENOMIC DNA]</scope>
    <source>
        <strain evidence="7 8">2-15</strain>
    </source>
</reference>